<evidence type="ECO:0000313" key="1">
    <source>
        <dbReference type="EMBL" id="SBV98586.1"/>
    </source>
</evidence>
<dbReference type="EMBL" id="FLUN01000001">
    <property type="protein sequence ID" value="SBV98586.1"/>
    <property type="molecule type" value="Genomic_DNA"/>
</dbReference>
<organism evidence="1">
    <name type="scientific">uncultured Eubacteriales bacterium</name>
    <dbReference type="NCBI Taxonomy" id="172733"/>
    <lineage>
        <taxon>Bacteria</taxon>
        <taxon>Bacillati</taxon>
        <taxon>Bacillota</taxon>
        <taxon>Clostridia</taxon>
        <taxon>Eubacteriales</taxon>
        <taxon>environmental samples</taxon>
    </lineage>
</organism>
<sequence>MQKPLDELHDQYNHFIPDAETQQEIEKCHQQLICSLEKPERKLVLRIIDNKDLIAGARARESFSCGFWLAWCLFTQLHQYDSGRSLEKTLDGNGRFSMPFAESPDET</sequence>
<gene>
    <name evidence="1" type="ORF">KL86CLO1_11061</name>
</gene>
<reference evidence="1" key="1">
    <citation type="submission" date="2016-04" db="EMBL/GenBank/DDBJ databases">
        <authorList>
            <person name="Evans L.H."/>
            <person name="Alamgir A."/>
            <person name="Owens N."/>
            <person name="Weber N.D."/>
            <person name="Virtaneva K."/>
            <person name="Barbian K."/>
            <person name="Babar A."/>
            <person name="Rosenke K."/>
        </authorList>
    </citation>
    <scope>NUCLEOTIDE SEQUENCE</scope>
    <source>
        <strain evidence="1">86</strain>
    </source>
</reference>
<name>A0A212JGK7_9FIRM</name>
<proteinExistence type="predicted"/>
<dbReference type="AlphaFoldDB" id="A0A212JGK7"/>
<protein>
    <submittedName>
        <fullName evidence="1">Uncharacterized protein</fullName>
    </submittedName>
</protein>
<accession>A0A212JGK7</accession>